<dbReference type="Pfam" id="PF04905">
    <property type="entry name" value="NCD2"/>
    <property type="match status" value="1"/>
</dbReference>
<name>A0A8K0K5Z2_LADFU</name>
<protein>
    <recommendedName>
        <fullName evidence="2">NAB co-repressor domain-containing protein</fullName>
    </recommendedName>
</protein>
<reference evidence="3" key="2">
    <citation type="submission" date="2017-10" db="EMBL/GenBank/DDBJ databases">
        <title>Ladona fulva Genome sequencing and assembly.</title>
        <authorList>
            <person name="Murali S."/>
            <person name="Richards S."/>
            <person name="Bandaranaike D."/>
            <person name="Bellair M."/>
            <person name="Blankenburg K."/>
            <person name="Chao H."/>
            <person name="Dinh H."/>
            <person name="Doddapaneni H."/>
            <person name="Dugan-Rocha S."/>
            <person name="Elkadiri S."/>
            <person name="Gnanaolivu R."/>
            <person name="Hernandez B."/>
            <person name="Skinner E."/>
            <person name="Javaid M."/>
            <person name="Lee S."/>
            <person name="Li M."/>
            <person name="Ming W."/>
            <person name="Munidasa M."/>
            <person name="Muniz J."/>
            <person name="Nguyen L."/>
            <person name="Hughes D."/>
            <person name="Osuji N."/>
            <person name="Pu L.-L."/>
            <person name="Puazo M."/>
            <person name="Qu C."/>
            <person name="Quiroz J."/>
            <person name="Raj R."/>
            <person name="Weissenberger G."/>
            <person name="Xin Y."/>
            <person name="Zou X."/>
            <person name="Han Y."/>
            <person name="Worley K."/>
            <person name="Muzny D."/>
            <person name="Gibbs R."/>
        </authorList>
    </citation>
    <scope>NUCLEOTIDE SEQUENCE</scope>
    <source>
        <strain evidence="3">Sampled in the wild</strain>
    </source>
</reference>
<feature type="domain" description="NAB co-repressor" evidence="2">
    <location>
        <begin position="1"/>
        <end position="28"/>
    </location>
</feature>
<dbReference type="OrthoDB" id="10028556at2759"/>
<evidence type="ECO:0000313" key="4">
    <source>
        <dbReference type="Proteomes" id="UP000792457"/>
    </source>
</evidence>
<dbReference type="Proteomes" id="UP000792457">
    <property type="component" value="Unassembled WGS sequence"/>
</dbReference>
<gene>
    <name evidence="3" type="ORF">J437_LFUL007691</name>
</gene>
<sequence>MLSRRDELFPLARQVVRDSGYQYSKGASHPSSAACPSDPCSGGRTMCISGANGTTLPAEELSHHGGLHSGKRPRSEVGEGSPTRMAKRLQESAGEVGTAAAEASSSSATARARSPLRSGAAEAGSRATRPMAPSEHHRTPIG</sequence>
<accession>A0A8K0K5Z2</accession>
<feature type="region of interest" description="Disordered" evidence="1">
    <location>
        <begin position="52"/>
        <end position="142"/>
    </location>
</feature>
<dbReference type="EMBL" id="KZ308290">
    <property type="protein sequence ID" value="KAG8226618.1"/>
    <property type="molecule type" value="Genomic_DNA"/>
</dbReference>
<comment type="caution">
    <text evidence="3">The sequence shown here is derived from an EMBL/GenBank/DDBJ whole genome shotgun (WGS) entry which is preliminary data.</text>
</comment>
<dbReference type="AlphaFoldDB" id="A0A8K0K5Z2"/>
<dbReference type="InterPro" id="IPR038398">
    <property type="entry name" value="NCD2_sf"/>
</dbReference>
<evidence type="ECO:0000256" key="1">
    <source>
        <dbReference type="SAM" id="MobiDB-lite"/>
    </source>
</evidence>
<reference evidence="3" key="1">
    <citation type="submission" date="2013-04" db="EMBL/GenBank/DDBJ databases">
        <authorList>
            <person name="Qu J."/>
            <person name="Murali S.C."/>
            <person name="Bandaranaike D."/>
            <person name="Bellair M."/>
            <person name="Blankenburg K."/>
            <person name="Chao H."/>
            <person name="Dinh H."/>
            <person name="Doddapaneni H."/>
            <person name="Downs B."/>
            <person name="Dugan-Rocha S."/>
            <person name="Elkadiri S."/>
            <person name="Gnanaolivu R.D."/>
            <person name="Hernandez B."/>
            <person name="Javaid M."/>
            <person name="Jayaseelan J.C."/>
            <person name="Lee S."/>
            <person name="Li M."/>
            <person name="Ming W."/>
            <person name="Munidasa M."/>
            <person name="Muniz J."/>
            <person name="Nguyen L."/>
            <person name="Ongeri F."/>
            <person name="Osuji N."/>
            <person name="Pu L.-L."/>
            <person name="Puazo M."/>
            <person name="Qu C."/>
            <person name="Quiroz J."/>
            <person name="Raj R."/>
            <person name="Weissenberger G."/>
            <person name="Xin Y."/>
            <person name="Zou X."/>
            <person name="Han Y."/>
            <person name="Richards S."/>
            <person name="Worley K."/>
            <person name="Muzny D."/>
            <person name="Gibbs R."/>
        </authorList>
    </citation>
    <scope>NUCLEOTIDE SEQUENCE</scope>
    <source>
        <strain evidence="3">Sampled in the wild</strain>
    </source>
</reference>
<dbReference type="GO" id="GO:0045892">
    <property type="term" value="P:negative regulation of DNA-templated transcription"/>
    <property type="evidence" value="ECO:0007669"/>
    <property type="project" value="InterPro"/>
</dbReference>
<dbReference type="InterPro" id="IPR006989">
    <property type="entry name" value="NAB_co-repressor_dom"/>
</dbReference>
<proteinExistence type="predicted"/>
<evidence type="ECO:0000259" key="2">
    <source>
        <dbReference type="Pfam" id="PF04905"/>
    </source>
</evidence>
<organism evidence="3 4">
    <name type="scientific">Ladona fulva</name>
    <name type="common">Scarce chaser dragonfly</name>
    <name type="synonym">Libellula fulva</name>
    <dbReference type="NCBI Taxonomy" id="123851"/>
    <lineage>
        <taxon>Eukaryota</taxon>
        <taxon>Metazoa</taxon>
        <taxon>Ecdysozoa</taxon>
        <taxon>Arthropoda</taxon>
        <taxon>Hexapoda</taxon>
        <taxon>Insecta</taxon>
        <taxon>Pterygota</taxon>
        <taxon>Palaeoptera</taxon>
        <taxon>Odonata</taxon>
        <taxon>Epiprocta</taxon>
        <taxon>Anisoptera</taxon>
        <taxon>Libelluloidea</taxon>
        <taxon>Libellulidae</taxon>
        <taxon>Ladona</taxon>
    </lineage>
</organism>
<dbReference type="GO" id="GO:0005634">
    <property type="term" value="C:nucleus"/>
    <property type="evidence" value="ECO:0007669"/>
    <property type="project" value="InterPro"/>
</dbReference>
<keyword evidence="4" id="KW-1185">Reference proteome</keyword>
<evidence type="ECO:0000313" key="3">
    <source>
        <dbReference type="EMBL" id="KAG8226618.1"/>
    </source>
</evidence>
<feature type="compositionally biased region" description="Low complexity" evidence="1">
    <location>
        <begin position="92"/>
        <end position="113"/>
    </location>
</feature>
<dbReference type="Gene3D" id="1.20.120.2010">
    <property type="entry name" value="NAB conserved domain 2"/>
    <property type="match status" value="1"/>
</dbReference>